<organism evidence="2 3">
    <name type="scientific">Lutibacter aestuarii</name>
    <dbReference type="NCBI Taxonomy" id="861111"/>
    <lineage>
        <taxon>Bacteria</taxon>
        <taxon>Pseudomonadati</taxon>
        <taxon>Bacteroidota</taxon>
        <taxon>Flavobacteriia</taxon>
        <taxon>Flavobacteriales</taxon>
        <taxon>Flavobacteriaceae</taxon>
        <taxon>Lutibacter</taxon>
    </lineage>
</organism>
<keyword evidence="1" id="KW-1133">Transmembrane helix</keyword>
<feature type="transmembrane region" description="Helical" evidence="1">
    <location>
        <begin position="9"/>
        <end position="33"/>
    </location>
</feature>
<evidence type="ECO:0000313" key="3">
    <source>
        <dbReference type="Proteomes" id="UP001597032"/>
    </source>
</evidence>
<gene>
    <name evidence="2" type="ORF">ACFQZW_03835</name>
</gene>
<name>A0ABW2Z680_9FLAO</name>
<dbReference type="Proteomes" id="UP001597032">
    <property type="component" value="Unassembled WGS sequence"/>
</dbReference>
<evidence type="ECO:0008006" key="4">
    <source>
        <dbReference type="Google" id="ProtNLM"/>
    </source>
</evidence>
<accession>A0ABW2Z680</accession>
<keyword evidence="1" id="KW-0812">Transmembrane</keyword>
<comment type="caution">
    <text evidence="2">The sequence shown here is derived from an EMBL/GenBank/DDBJ whole genome shotgun (WGS) entry which is preliminary data.</text>
</comment>
<feature type="transmembrane region" description="Helical" evidence="1">
    <location>
        <begin position="53"/>
        <end position="75"/>
    </location>
</feature>
<feature type="transmembrane region" description="Helical" evidence="1">
    <location>
        <begin position="82"/>
        <end position="101"/>
    </location>
</feature>
<protein>
    <recommendedName>
        <fullName evidence="4">DoxX-like family protein</fullName>
    </recommendedName>
</protein>
<keyword evidence="3" id="KW-1185">Reference proteome</keyword>
<sequence length="135" mass="15400">MLKKIIPSIILYSLIVFLFLYHSFKLYNVYLGIDFMASEKFLSSFSITSNKRSIITVQSILRVLILASLGFILIIRNKKIGIIGMWLGISLLVLSQFWLVSKSTDKLLLSMFSGLKPLKGLLLPTIITILYLKRK</sequence>
<reference evidence="3" key="1">
    <citation type="journal article" date="2019" name="Int. J. Syst. Evol. Microbiol.">
        <title>The Global Catalogue of Microorganisms (GCM) 10K type strain sequencing project: providing services to taxonomists for standard genome sequencing and annotation.</title>
        <authorList>
            <consortium name="The Broad Institute Genomics Platform"/>
            <consortium name="The Broad Institute Genome Sequencing Center for Infectious Disease"/>
            <person name="Wu L."/>
            <person name="Ma J."/>
        </authorList>
    </citation>
    <scope>NUCLEOTIDE SEQUENCE [LARGE SCALE GENOMIC DNA]</scope>
    <source>
        <strain evidence="3">CCUG 60022</strain>
    </source>
</reference>
<evidence type="ECO:0000313" key="2">
    <source>
        <dbReference type="EMBL" id="MFD0761202.1"/>
    </source>
</evidence>
<evidence type="ECO:0000256" key="1">
    <source>
        <dbReference type="SAM" id="Phobius"/>
    </source>
</evidence>
<dbReference type="EMBL" id="JBHTIC010000005">
    <property type="protein sequence ID" value="MFD0761202.1"/>
    <property type="molecule type" value="Genomic_DNA"/>
</dbReference>
<keyword evidence="1" id="KW-0472">Membrane</keyword>
<proteinExistence type="predicted"/>
<feature type="transmembrane region" description="Helical" evidence="1">
    <location>
        <begin position="107"/>
        <end position="132"/>
    </location>
</feature>
<dbReference type="RefSeq" id="WP_386781514.1">
    <property type="nucleotide sequence ID" value="NZ_JBHTIC010000005.1"/>
</dbReference>